<organism evidence="5 6">
    <name type="scientific">Arsenicitalea aurantiaca</name>
    <dbReference type="NCBI Taxonomy" id="1783274"/>
    <lineage>
        <taxon>Bacteria</taxon>
        <taxon>Pseudomonadati</taxon>
        <taxon>Pseudomonadota</taxon>
        <taxon>Alphaproteobacteria</taxon>
        <taxon>Hyphomicrobiales</taxon>
        <taxon>Devosiaceae</taxon>
        <taxon>Arsenicitalea</taxon>
    </lineage>
</organism>
<feature type="domain" description="Calcineurin-like phosphoesterase" evidence="4">
    <location>
        <begin position="3"/>
        <end position="196"/>
    </location>
</feature>
<dbReference type="PANTHER" id="PTHR30337:SF0">
    <property type="entry name" value="NUCLEASE SBCCD SUBUNIT D"/>
    <property type="match status" value="1"/>
</dbReference>
<gene>
    <name evidence="5" type="ORF">EMQ25_01950</name>
</gene>
<dbReference type="InterPro" id="IPR014577">
    <property type="entry name" value="UCP033093_metalloPase"/>
</dbReference>
<dbReference type="InterPro" id="IPR004843">
    <property type="entry name" value="Calcineurin-like_PHP"/>
</dbReference>
<dbReference type="InterPro" id="IPR029052">
    <property type="entry name" value="Metallo-depent_PP-like"/>
</dbReference>
<keyword evidence="6" id="KW-1185">Reference proteome</keyword>
<dbReference type="Proteomes" id="UP000281547">
    <property type="component" value="Unassembled WGS sequence"/>
</dbReference>
<sequence>MAFRFLHSADLHIGKPFGNLPEDLRGRLREARHGLIARLAERARSGGAGTILLAGDSFDTETPSPAILRQALAAIGQEADIRWIILPGNHDSLQAEELWRRIGEAAPPNLHLATSPHPFTLAPGVTLLPAPGTTRRPGRDLTEWMDGAETPDGALRIGLAHGPVLDFSESGTAASVIAPDRARRAGLDYLALGDWHGPMALDLRTRYPGTPEPDRFKHDAPGTALLVTIEGPGAPPEITAVPTAQFSWTSIGFDPLLEGSDPDALLSRLPQPAFRRTALVRLVLSGHLSLGQRNGLVAALDVVAPEFALFETDETGLSIACEPGDLDRIDRAGALREAAQTLLAESEDPLLSLAERETSRAALVRLFTLAERAGA</sequence>
<keyword evidence="2" id="KW-0378">Hydrolase</keyword>
<keyword evidence="1" id="KW-0540">Nuclease</keyword>
<dbReference type="InterPro" id="IPR050535">
    <property type="entry name" value="DNA_Repair-Maintenance_Comp"/>
</dbReference>
<accession>A0A433XKY8</accession>
<protein>
    <submittedName>
        <fullName evidence="5">DNA repair exonuclease</fullName>
    </submittedName>
</protein>
<evidence type="ECO:0000256" key="2">
    <source>
        <dbReference type="ARBA" id="ARBA00022801"/>
    </source>
</evidence>
<evidence type="ECO:0000313" key="6">
    <source>
        <dbReference type="Proteomes" id="UP000281547"/>
    </source>
</evidence>
<dbReference type="AlphaFoldDB" id="A0A433XKY8"/>
<dbReference type="CDD" id="cd00840">
    <property type="entry name" value="MPP_Mre11_N"/>
    <property type="match status" value="1"/>
</dbReference>
<evidence type="ECO:0000256" key="1">
    <source>
        <dbReference type="ARBA" id="ARBA00022722"/>
    </source>
</evidence>
<dbReference type="PANTHER" id="PTHR30337">
    <property type="entry name" value="COMPONENT OF ATP-DEPENDENT DSDNA EXONUCLEASE"/>
    <property type="match status" value="1"/>
</dbReference>
<evidence type="ECO:0000256" key="3">
    <source>
        <dbReference type="ARBA" id="ARBA00022839"/>
    </source>
</evidence>
<name>A0A433XKY8_9HYPH</name>
<dbReference type="SUPFAM" id="SSF56300">
    <property type="entry name" value="Metallo-dependent phosphatases"/>
    <property type="match status" value="1"/>
</dbReference>
<dbReference type="PIRSF" id="PIRSF033093">
    <property type="entry name" value="UCP_ML1119"/>
    <property type="match status" value="1"/>
</dbReference>
<evidence type="ECO:0000259" key="4">
    <source>
        <dbReference type="Pfam" id="PF00149"/>
    </source>
</evidence>
<evidence type="ECO:0000313" key="5">
    <source>
        <dbReference type="EMBL" id="RUT34750.1"/>
    </source>
</evidence>
<comment type="caution">
    <text evidence="5">The sequence shown here is derived from an EMBL/GenBank/DDBJ whole genome shotgun (WGS) entry which is preliminary data.</text>
</comment>
<reference evidence="5 6" key="1">
    <citation type="journal article" date="2016" name="Int. J. Syst. Evol. Microbiol.">
        <title>Arsenicitalea aurantiaca gen. nov., sp. nov., a new member of the family Hyphomicrobiaceae, isolated from high-arsenic sediment.</title>
        <authorList>
            <person name="Mu Y."/>
            <person name="Zhou L."/>
            <person name="Zeng X.C."/>
            <person name="Liu L."/>
            <person name="Pan Y."/>
            <person name="Chen X."/>
            <person name="Wang J."/>
            <person name="Li S."/>
            <person name="Li W.J."/>
            <person name="Wang Y."/>
        </authorList>
    </citation>
    <scope>NUCLEOTIDE SEQUENCE [LARGE SCALE GENOMIC DNA]</scope>
    <source>
        <strain evidence="5 6">42-50</strain>
    </source>
</reference>
<dbReference type="RefSeq" id="WP_127186869.1">
    <property type="nucleotide sequence ID" value="NZ_RZNJ01000001.1"/>
</dbReference>
<dbReference type="GO" id="GO:0004527">
    <property type="term" value="F:exonuclease activity"/>
    <property type="evidence" value="ECO:0007669"/>
    <property type="project" value="UniProtKB-KW"/>
</dbReference>
<dbReference type="InterPro" id="IPR041796">
    <property type="entry name" value="Mre11_N"/>
</dbReference>
<dbReference type="EMBL" id="RZNJ01000001">
    <property type="protein sequence ID" value="RUT34750.1"/>
    <property type="molecule type" value="Genomic_DNA"/>
</dbReference>
<dbReference type="Pfam" id="PF00149">
    <property type="entry name" value="Metallophos"/>
    <property type="match status" value="1"/>
</dbReference>
<dbReference type="OrthoDB" id="9773856at2"/>
<proteinExistence type="predicted"/>
<keyword evidence="3 5" id="KW-0269">Exonuclease</keyword>
<dbReference type="Gene3D" id="3.60.21.10">
    <property type="match status" value="1"/>
</dbReference>